<feature type="transmembrane region" description="Helical" evidence="2">
    <location>
        <begin position="546"/>
        <end position="562"/>
    </location>
</feature>
<dbReference type="GO" id="GO:0003964">
    <property type="term" value="F:RNA-directed DNA polymerase activity"/>
    <property type="evidence" value="ECO:0007669"/>
    <property type="project" value="UniProtKB-KW"/>
</dbReference>
<feature type="region of interest" description="Disordered" evidence="1">
    <location>
        <begin position="334"/>
        <end position="353"/>
    </location>
</feature>
<organism evidence="3">
    <name type="scientific">Tanacetum cinerariifolium</name>
    <name type="common">Dalmatian daisy</name>
    <name type="synonym">Chrysanthemum cinerariifolium</name>
    <dbReference type="NCBI Taxonomy" id="118510"/>
    <lineage>
        <taxon>Eukaryota</taxon>
        <taxon>Viridiplantae</taxon>
        <taxon>Streptophyta</taxon>
        <taxon>Embryophyta</taxon>
        <taxon>Tracheophyta</taxon>
        <taxon>Spermatophyta</taxon>
        <taxon>Magnoliopsida</taxon>
        <taxon>eudicotyledons</taxon>
        <taxon>Gunneridae</taxon>
        <taxon>Pentapetalae</taxon>
        <taxon>asterids</taxon>
        <taxon>campanulids</taxon>
        <taxon>Asterales</taxon>
        <taxon>Asteraceae</taxon>
        <taxon>Asteroideae</taxon>
        <taxon>Anthemideae</taxon>
        <taxon>Anthemidinae</taxon>
        <taxon>Tanacetum</taxon>
    </lineage>
</organism>
<dbReference type="PANTHER" id="PTHR45835:SF103">
    <property type="entry name" value="RNA-DIRECTED DNA POLYMERASE"/>
    <property type="match status" value="1"/>
</dbReference>
<evidence type="ECO:0000256" key="1">
    <source>
        <dbReference type="SAM" id="MobiDB-lite"/>
    </source>
</evidence>
<comment type="caution">
    <text evidence="3">The sequence shown here is derived from an EMBL/GenBank/DDBJ whole genome shotgun (WGS) entry which is preliminary data.</text>
</comment>
<dbReference type="AlphaFoldDB" id="A0A6L2MI15"/>
<dbReference type="Gene3D" id="3.30.420.10">
    <property type="entry name" value="Ribonuclease H-like superfamily/Ribonuclease H"/>
    <property type="match status" value="1"/>
</dbReference>
<proteinExistence type="predicted"/>
<feature type="transmembrane region" description="Helical" evidence="2">
    <location>
        <begin position="516"/>
        <end position="534"/>
    </location>
</feature>
<name>A0A6L2MI15_TANCI</name>
<keyword evidence="3" id="KW-0695">RNA-directed DNA polymerase</keyword>
<reference evidence="3" key="1">
    <citation type="journal article" date="2019" name="Sci. Rep.">
        <title>Draft genome of Tanacetum cinerariifolium, the natural source of mosquito coil.</title>
        <authorList>
            <person name="Yamashiro T."/>
            <person name="Shiraishi A."/>
            <person name="Satake H."/>
            <person name="Nakayama K."/>
        </authorList>
    </citation>
    <scope>NUCLEOTIDE SEQUENCE</scope>
</reference>
<feature type="compositionally biased region" description="Polar residues" evidence="1">
    <location>
        <begin position="286"/>
        <end position="295"/>
    </location>
</feature>
<keyword evidence="3" id="KW-0808">Transferase</keyword>
<sequence length="635" mass="72802">MDKVKEPSKHSKTCFEPVLQISKKDGMVEFSYNNSYHASIKATPFEALYGRKCRSPVCWAEVRDVQLTGPEIIHETIEKIVQIRQRLQAARDRQRGYANFGTEKNSSSVRVEQPTSNDDVGTDLETNAWDDPKINPMEDSSNRGSNNKHSFAVVVTKVSVWVKLHRVPTVSYSKYGLSLIGSQIQKPIMLDAFTSSMCVDPWDRIGFAHALIEDRIKVEYEWKLPLCLDCHVFGHLPIQCPKRVVDAPVTVEATDANNDGFTNVTNKKRNKGKNQNGWNMKKSNGVKVSNPNSSYYRPDATQKDQCPKHVVTPHIVTSSNVVTPIVEKSNDGFQTANTSAPKKGPTNVGNTSKSTYTSNTVGNSFKNDNIITSNAYSALYDEEEDVEEEEEEKEVKNMYDESANLFPNTKTGGSSYFTVVAGLVSVPHLVANNPDVPHWRNRDGSFFYFSVRSVWEAIRPHKVESLKTQDNLRPWEIRPDVDLRCLPYTFCDLQPDSHDHLFLNVQFHLRFGSMSVILRIWILFSHASMILSLIYNPWLKRKRLRALWKLILLVLMYARILSARNQVEDLFRVWYSKREFQVRVVLFFPSPRFFTLGFPQEGFLRRRSCLDHIPPYIWMVDVATWKLSKEDWDVS</sequence>
<dbReference type="GO" id="GO:0003676">
    <property type="term" value="F:nucleic acid binding"/>
    <property type="evidence" value="ECO:0007669"/>
    <property type="project" value="InterPro"/>
</dbReference>
<keyword evidence="2" id="KW-1133">Transmembrane helix</keyword>
<keyword evidence="2" id="KW-0812">Transmembrane</keyword>
<dbReference type="EMBL" id="BKCJ010006489">
    <property type="protein sequence ID" value="GEU72412.1"/>
    <property type="molecule type" value="Genomic_DNA"/>
</dbReference>
<dbReference type="PANTHER" id="PTHR45835">
    <property type="entry name" value="YALI0A06105P"/>
    <property type="match status" value="1"/>
</dbReference>
<keyword evidence="3" id="KW-0548">Nucleotidyltransferase</keyword>
<evidence type="ECO:0000256" key="2">
    <source>
        <dbReference type="SAM" id="Phobius"/>
    </source>
</evidence>
<evidence type="ECO:0000313" key="3">
    <source>
        <dbReference type="EMBL" id="GEU72412.1"/>
    </source>
</evidence>
<gene>
    <name evidence="3" type="ORF">Tci_044390</name>
</gene>
<feature type="region of interest" description="Disordered" evidence="1">
    <location>
        <begin position="262"/>
        <end position="305"/>
    </location>
</feature>
<keyword evidence="2" id="KW-0472">Membrane</keyword>
<protein>
    <submittedName>
        <fullName evidence="3">Putative reverse transcriptase domain-containing protein</fullName>
    </submittedName>
</protein>
<accession>A0A6L2MI15</accession>
<feature type="region of interest" description="Disordered" evidence="1">
    <location>
        <begin position="94"/>
        <end position="146"/>
    </location>
</feature>
<dbReference type="InterPro" id="IPR036397">
    <property type="entry name" value="RNaseH_sf"/>
</dbReference>
<feature type="compositionally biased region" description="Polar residues" evidence="1">
    <location>
        <begin position="102"/>
        <end position="119"/>
    </location>
</feature>